<dbReference type="InterPro" id="IPR003594">
    <property type="entry name" value="HATPase_dom"/>
</dbReference>
<dbReference type="CDD" id="cd17546">
    <property type="entry name" value="REC_hyHK_CKI1_RcsC-like"/>
    <property type="match status" value="1"/>
</dbReference>
<evidence type="ECO:0000259" key="8">
    <source>
        <dbReference type="PROSITE" id="PS50110"/>
    </source>
</evidence>
<dbReference type="AlphaFoldDB" id="B3EID4"/>
<feature type="transmembrane region" description="Helical" evidence="6">
    <location>
        <begin position="318"/>
        <end position="337"/>
    </location>
</feature>
<dbReference type="KEGG" id="cli:Clim_0885"/>
<dbReference type="SMART" id="SM00387">
    <property type="entry name" value="HATPase_c"/>
    <property type="match status" value="1"/>
</dbReference>
<dbReference type="PROSITE" id="PS50109">
    <property type="entry name" value="HIS_KIN"/>
    <property type="match status" value="1"/>
</dbReference>
<reference evidence="9 10" key="1">
    <citation type="submission" date="2008-05" db="EMBL/GenBank/DDBJ databases">
        <title>Complete sequence of Chlorobium limicola DSM 245.</title>
        <authorList>
            <consortium name="US DOE Joint Genome Institute"/>
            <person name="Lucas S."/>
            <person name="Copeland A."/>
            <person name="Lapidus A."/>
            <person name="Glavina del Rio T."/>
            <person name="Dalin E."/>
            <person name="Tice H."/>
            <person name="Bruce D."/>
            <person name="Goodwin L."/>
            <person name="Pitluck S."/>
            <person name="Schmutz J."/>
            <person name="Larimer F."/>
            <person name="Land M."/>
            <person name="Hauser L."/>
            <person name="Kyrpides N."/>
            <person name="Ovchinnikova G."/>
            <person name="Zhao F."/>
            <person name="Li T."/>
            <person name="Liu Z."/>
            <person name="Overmann J."/>
            <person name="Bryant D.A."/>
            <person name="Richardson P."/>
        </authorList>
    </citation>
    <scope>NUCLEOTIDE SEQUENCE [LARGE SCALE GENOMIC DNA]</scope>
    <source>
        <strain evidence="10">DSM 245 / NBRC 103803 / 6330</strain>
    </source>
</reference>
<dbReference type="GO" id="GO:0009927">
    <property type="term" value="F:histidine phosphotransfer kinase activity"/>
    <property type="evidence" value="ECO:0007669"/>
    <property type="project" value="TreeGrafter"/>
</dbReference>
<dbReference type="InterPro" id="IPR005467">
    <property type="entry name" value="His_kinase_dom"/>
</dbReference>
<dbReference type="SMART" id="SM00448">
    <property type="entry name" value="REC"/>
    <property type="match status" value="2"/>
</dbReference>
<evidence type="ECO:0000256" key="3">
    <source>
        <dbReference type="ARBA" id="ARBA00022679"/>
    </source>
</evidence>
<keyword evidence="5" id="KW-0597">Phosphoprotein</keyword>
<dbReference type="SUPFAM" id="SSF55874">
    <property type="entry name" value="ATPase domain of HSP90 chaperone/DNA topoisomerase II/histidine kinase"/>
    <property type="match status" value="1"/>
</dbReference>
<dbReference type="Gene3D" id="1.10.287.130">
    <property type="match status" value="1"/>
</dbReference>
<dbReference type="PROSITE" id="PS50110">
    <property type="entry name" value="RESPONSE_REGULATORY"/>
    <property type="match status" value="2"/>
</dbReference>
<protein>
    <recommendedName>
        <fullName evidence="2">histidine kinase</fullName>
        <ecNumber evidence="2">2.7.13.3</ecNumber>
    </recommendedName>
</protein>
<dbReference type="Gene3D" id="3.40.50.2300">
    <property type="match status" value="2"/>
</dbReference>
<dbReference type="InterPro" id="IPR036097">
    <property type="entry name" value="HisK_dim/P_sf"/>
</dbReference>
<evidence type="ECO:0000256" key="6">
    <source>
        <dbReference type="SAM" id="Phobius"/>
    </source>
</evidence>
<feature type="domain" description="Response regulatory" evidence="8">
    <location>
        <begin position="446"/>
        <end position="563"/>
    </location>
</feature>
<proteinExistence type="predicted"/>
<evidence type="ECO:0000256" key="1">
    <source>
        <dbReference type="ARBA" id="ARBA00000085"/>
    </source>
</evidence>
<dbReference type="EMBL" id="CP001097">
    <property type="protein sequence ID" value="ACD89964.1"/>
    <property type="molecule type" value="Genomic_DNA"/>
</dbReference>
<feature type="domain" description="Response regulatory" evidence="8">
    <location>
        <begin position="579"/>
        <end position="697"/>
    </location>
</feature>
<dbReference type="Pfam" id="PF02518">
    <property type="entry name" value="HATPase_c"/>
    <property type="match status" value="1"/>
</dbReference>
<feature type="transmembrane region" description="Helical" evidence="6">
    <location>
        <begin position="50"/>
        <end position="67"/>
    </location>
</feature>
<keyword evidence="4 9" id="KW-0418">Kinase</keyword>
<dbReference type="GO" id="GO:0000155">
    <property type="term" value="F:phosphorelay sensor kinase activity"/>
    <property type="evidence" value="ECO:0007669"/>
    <property type="project" value="InterPro"/>
</dbReference>
<dbReference type="InterPro" id="IPR001789">
    <property type="entry name" value="Sig_transdc_resp-reg_receiver"/>
</dbReference>
<evidence type="ECO:0000259" key="7">
    <source>
        <dbReference type="PROSITE" id="PS50109"/>
    </source>
</evidence>
<dbReference type="InterPro" id="IPR004358">
    <property type="entry name" value="Sig_transdc_His_kin-like_C"/>
</dbReference>
<dbReference type="Proteomes" id="UP000008841">
    <property type="component" value="Chromosome"/>
</dbReference>
<dbReference type="STRING" id="290315.Clim_0885"/>
<dbReference type="eggNOG" id="COG0784">
    <property type="taxonomic scope" value="Bacteria"/>
</dbReference>
<dbReference type="InterPro" id="IPR011006">
    <property type="entry name" value="CheY-like_superfamily"/>
</dbReference>
<keyword evidence="6" id="KW-0472">Membrane</keyword>
<dbReference type="SUPFAM" id="SSF52172">
    <property type="entry name" value="CheY-like"/>
    <property type="match status" value="2"/>
</dbReference>
<comment type="caution">
    <text evidence="5">Lacks conserved residue(s) required for the propagation of feature annotation.</text>
</comment>
<sequence length="697" mass="79019">MIRSYLRKAFEEGTMISDFNLRSAALLGAPAHIIFYFLFKYGFHLPYENFYLRLAATLLSFFVLFRKKLPEQLRKLFPYYWHFSIIFVLPFIFTFNLLMNNFHELWLYWEIFMLFILITYIPNWLIFLVDLFIGVAAAIVMFLFLSRGLVLDPKFDIQLYSIVIFFTVVAGYIFSYSNKKGQLAQEKNAALHALAVGIAHEMRNPLGQVRYNLEAIQDALPLYYPGKNVHQIDENVLEKIYAGIAQGQMALHRGVQVIDMILEEVKNEAPYSSAFTYLSAAVVTRQALDEYAYESDEERCKIRVSIEDDFMFKGVESMYVFVIFNLVMNALYFLRLYPKGGIYITIRRGERMNSVLVRDTGPGIGKENLARIFDTFFTSGKKGGTGLGLAYCKRVMNLFGGDITCDSVQGEYTEFNLRFPVLDDDELTNYEEQLYRDNREAFNGKRLLLADNDLNHRAKLNGMLKPLGLEIDMAEDGEKAFQMISSGHYDLLLCEMALPVYDGYRLTALLNGSGGTTLRLPIVTYSNEPAYLYCGRAGKTGISVLLSKPLMLQPLVSALSAALRMKTEMSDRKDLSHKNVLLVDDSSVNRIAVKAMLRHIGIGSVVEAANGVDALDILEKTPLDLLLLDIQMPVLDGLEVAKQLRKGSSINRSIPIIAMSGESDRTVIQEAIMSGMDAYIVKPVDRLIMQQKILQAL</sequence>
<keyword evidence="6" id="KW-1133">Transmembrane helix</keyword>
<dbReference type="GO" id="GO:0005886">
    <property type="term" value="C:plasma membrane"/>
    <property type="evidence" value="ECO:0007669"/>
    <property type="project" value="TreeGrafter"/>
</dbReference>
<dbReference type="PRINTS" id="PR00344">
    <property type="entry name" value="BCTRLSENSOR"/>
</dbReference>
<dbReference type="HOGENOM" id="CLU_000445_104_18_10"/>
<evidence type="ECO:0000256" key="4">
    <source>
        <dbReference type="ARBA" id="ARBA00022777"/>
    </source>
</evidence>
<evidence type="ECO:0000256" key="2">
    <source>
        <dbReference type="ARBA" id="ARBA00012438"/>
    </source>
</evidence>
<comment type="catalytic activity">
    <reaction evidence="1">
        <text>ATP + protein L-histidine = ADP + protein N-phospho-L-histidine.</text>
        <dbReference type="EC" id="2.7.13.3"/>
    </reaction>
</comment>
<name>B3EID4_CHLL2</name>
<dbReference type="Pfam" id="PF00072">
    <property type="entry name" value="Response_reg"/>
    <property type="match status" value="2"/>
</dbReference>
<feature type="transmembrane region" description="Helical" evidence="6">
    <location>
        <begin position="105"/>
        <end position="121"/>
    </location>
</feature>
<feature type="transmembrane region" description="Helical" evidence="6">
    <location>
        <begin position="126"/>
        <end position="145"/>
    </location>
</feature>
<dbReference type="PANTHER" id="PTHR43047">
    <property type="entry name" value="TWO-COMPONENT HISTIDINE PROTEIN KINASE"/>
    <property type="match status" value="1"/>
</dbReference>
<evidence type="ECO:0000313" key="9">
    <source>
        <dbReference type="EMBL" id="ACD89964.1"/>
    </source>
</evidence>
<feature type="transmembrane region" description="Helical" evidence="6">
    <location>
        <begin position="157"/>
        <end position="177"/>
    </location>
</feature>
<keyword evidence="3" id="KW-0808">Transferase</keyword>
<evidence type="ECO:0000256" key="5">
    <source>
        <dbReference type="PROSITE-ProRule" id="PRU00169"/>
    </source>
</evidence>
<evidence type="ECO:0000313" key="10">
    <source>
        <dbReference type="Proteomes" id="UP000008841"/>
    </source>
</evidence>
<feature type="transmembrane region" description="Helical" evidence="6">
    <location>
        <begin position="79"/>
        <end position="99"/>
    </location>
</feature>
<gene>
    <name evidence="9" type="ordered locus">Clim_0885</name>
</gene>
<accession>B3EID4</accession>
<feature type="modified residue" description="4-aspartylphosphate" evidence="5">
    <location>
        <position position="629"/>
    </location>
</feature>
<dbReference type="Gene3D" id="3.30.565.10">
    <property type="entry name" value="Histidine kinase-like ATPase, C-terminal domain"/>
    <property type="match status" value="1"/>
</dbReference>
<organism evidence="9 10">
    <name type="scientific">Chlorobium limicola (strain DSM 245 / NBRC 103803 / 6330)</name>
    <dbReference type="NCBI Taxonomy" id="290315"/>
    <lineage>
        <taxon>Bacteria</taxon>
        <taxon>Pseudomonadati</taxon>
        <taxon>Chlorobiota</taxon>
        <taxon>Chlorobiia</taxon>
        <taxon>Chlorobiales</taxon>
        <taxon>Chlorobiaceae</taxon>
        <taxon>Chlorobium/Pelodictyon group</taxon>
        <taxon>Chlorobium</taxon>
    </lineage>
</organism>
<keyword evidence="6" id="KW-0812">Transmembrane</keyword>
<dbReference type="EC" id="2.7.13.3" evidence="2"/>
<dbReference type="eggNOG" id="COG4191">
    <property type="taxonomic scope" value="Bacteria"/>
</dbReference>
<feature type="transmembrane region" description="Helical" evidence="6">
    <location>
        <begin position="21"/>
        <end position="38"/>
    </location>
</feature>
<dbReference type="SUPFAM" id="SSF47384">
    <property type="entry name" value="Homodimeric domain of signal transducing histidine kinase"/>
    <property type="match status" value="1"/>
</dbReference>
<feature type="domain" description="Histidine kinase" evidence="7">
    <location>
        <begin position="197"/>
        <end position="423"/>
    </location>
</feature>
<dbReference type="InterPro" id="IPR036890">
    <property type="entry name" value="HATPase_C_sf"/>
</dbReference>